<dbReference type="AlphaFoldDB" id="A0A1W9ZY01"/>
<organism evidence="1 2">
    <name type="scientific">Mycobacterium angelicum</name>
    <dbReference type="NCBI Taxonomy" id="470074"/>
    <lineage>
        <taxon>Bacteria</taxon>
        <taxon>Bacillati</taxon>
        <taxon>Actinomycetota</taxon>
        <taxon>Actinomycetes</taxon>
        <taxon>Mycobacteriales</taxon>
        <taxon>Mycobacteriaceae</taxon>
        <taxon>Mycobacterium</taxon>
    </lineage>
</organism>
<protein>
    <recommendedName>
        <fullName evidence="3">PknH-like extracellular domain-containing protein</fullName>
    </recommendedName>
</protein>
<dbReference type="OrthoDB" id="4698050at2"/>
<evidence type="ECO:0000313" key="2">
    <source>
        <dbReference type="Proteomes" id="UP000192284"/>
    </source>
</evidence>
<keyword evidence="2" id="KW-1185">Reference proteome</keyword>
<reference evidence="1 2" key="1">
    <citation type="submission" date="2017-02" db="EMBL/GenBank/DDBJ databases">
        <title>The new phylogeny of genus Mycobacterium.</title>
        <authorList>
            <person name="Tortoli E."/>
            <person name="Trovato A."/>
            <person name="Cirillo D.M."/>
        </authorList>
    </citation>
    <scope>NUCLEOTIDE SEQUENCE [LARGE SCALE GENOMIC DNA]</scope>
    <source>
        <strain evidence="1 2">DSM 45057</strain>
    </source>
</reference>
<dbReference type="Proteomes" id="UP000192284">
    <property type="component" value="Unassembled WGS sequence"/>
</dbReference>
<sequence>MTSPSRPRKPRGPWLIAAALWVLAIAAVVITVPAVLSGATHRSTSGPEPLAPKLAARNDQQLAELLPKAGDFPPSWTVSDIKELSDTFGYFRYHVSDEGLGFTPAECFSVVGVASTGAFDAAEVFGHDPADSPDVADRRDIRLMVGREFDPAGFDAFTGLVKRCLHFNSAAVGSYAVNILEDSHPSSGPQRFRYSITATIGGDPADATRVDYYSYARASGLVLTGTASNGHQQSFDKLFDVTLRRITAD</sequence>
<gene>
    <name evidence="1" type="ORF">BST12_08685</name>
</gene>
<accession>A0A1W9ZY01</accession>
<comment type="caution">
    <text evidence="1">The sequence shown here is derived from an EMBL/GenBank/DDBJ whole genome shotgun (WGS) entry which is preliminary data.</text>
</comment>
<evidence type="ECO:0008006" key="3">
    <source>
        <dbReference type="Google" id="ProtNLM"/>
    </source>
</evidence>
<evidence type="ECO:0000313" key="1">
    <source>
        <dbReference type="EMBL" id="ORA22649.1"/>
    </source>
</evidence>
<proteinExistence type="predicted"/>
<dbReference type="EMBL" id="MVHE01000009">
    <property type="protein sequence ID" value="ORA22649.1"/>
    <property type="molecule type" value="Genomic_DNA"/>
</dbReference>
<dbReference type="RefSeq" id="WP_083112703.1">
    <property type="nucleotide sequence ID" value="NZ_JACKTS010000014.1"/>
</dbReference>
<name>A0A1W9ZY01_MYCAN</name>